<reference evidence="2" key="1">
    <citation type="submission" date="2023-10" db="EMBL/GenBank/DDBJ databases">
        <authorList>
            <person name="Chen Y."/>
            <person name="Shah S."/>
            <person name="Dougan E. K."/>
            <person name="Thang M."/>
            <person name="Chan C."/>
        </authorList>
    </citation>
    <scope>NUCLEOTIDE SEQUENCE [LARGE SCALE GENOMIC DNA]</scope>
</reference>
<name>A0ABN9TQ52_9DINO</name>
<organism evidence="2 3">
    <name type="scientific">Prorocentrum cordatum</name>
    <dbReference type="NCBI Taxonomy" id="2364126"/>
    <lineage>
        <taxon>Eukaryota</taxon>
        <taxon>Sar</taxon>
        <taxon>Alveolata</taxon>
        <taxon>Dinophyceae</taxon>
        <taxon>Prorocentrales</taxon>
        <taxon>Prorocentraceae</taxon>
        <taxon>Prorocentrum</taxon>
    </lineage>
</organism>
<feature type="region of interest" description="Disordered" evidence="1">
    <location>
        <begin position="353"/>
        <end position="417"/>
    </location>
</feature>
<keyword evidence="3" id="KW-1185">Reference proteome</keyword>
<dbReference type="EMBL" id="CAUYUJ010014960">
    <property type="protein sequence ID" value="CAK0848223.1"/>
    <property type="molecule type" value="Genomic_DNA"/>
</dbReference>
<evidence type="ECO:0000256" key="1">
    <source>
        <dbReference type="SAM" id="MobiDB-lite"/>
    </source>
</evidence>
<accession>A0ABN9TQ52</accession>
<feature type="compositionally biased region" description="Basic and acidic residues" evidence="1">
    <location>
        <begin position="355"/>
        <end position="370"/>
    </location>
</feature>
<proteinExistence type="predicted"/>
<evidence type="ECO:0000313" key="2">
    <source>
        <dbReference type="EMBL" id="CAK0848223.1"/>
    </source>
</evidence>
<protein>
    <submittedName>
        <fullName evidence="2">Uncharacterized protein</fullName>
    </submittedName>
</protein>
<comment type="caution">
    <text evidence="2">The sequence shown here is derived from an EMBL/GenBank/DDBJ whole genome shotgun (WGS) entry which is preliminary data.</text>
</comment>
<gene>
    <name evidence="2" type="ORF">PCOR1329_LOCUS41217</name>
</gene>
<dbReference type="Proteomes" id="UP001189429">
    <property type="component" value="Unassembled WGS sequence"/>
</dbReference>
<feature type="region of interest" description="Disordered" evidence="1">
    <location>
        <begin position="163"/>
        <end position="212"/>
    </location>
</feature>
<evidence type="ECO:0000313" key="3">
    <source>
        <dbReference type="Proteomes" id="UP001189429"/>
    </source>
</evidence>
<sequence>MDSVVEGDMFVDGYWIRGRSPGRQVRGEAGPRDGVRRRLGIGARAGQDGRHRWVGGDIGEVATAMVTTMISTTATDGVDTVNGSTVSSGTLVVDGAVPFGTVVEVGSVSSATGARGRYNVVLYGGVGRVARDSMAWCRLAGIQSGSPLAPNVHAADRVPLRRASPAKTARCRGGAGAGAGAERLPAGGEAQGLVGKITDSEPSGSPRPRRPRAPGMLAWLAPCCCQEQPSGSGQVVLPSATDEGGSDAVAVAPPYVAQGLPAGGSELFGSSGGAARGRICVGDFVRVTSDEQALRRAFESSPKRWDDSLRSAAGTRQRVLAVGEDGALVGLREEAAGSGEPVRYYPAGCLSVEARPQEPPRLDNKPDDSSARWGEARTTAPTDSTSGGDAADMVDDEPEHQDLPGDPGPGSARSLTEEEKIREKLRLQSLVNGFARRAVKGCPCMYLKAIGGDPEKYEAVATQYRIDRSLENLVVVLAGDPNLADVTCPIAAIQDIYSLREDDEDCFPRAVVSSLQPQDRDLLLMVVFQRQDKTLKFCILEESAEARDEFLETLHTLHLRADVPCGMTELPHSSRGHARGHPLQWESPVAPAGADDVPRFPMFPVIPPAGAYDVSRFSIELPPACASTRSAILVPRVLCLLRLLFFSFFLFVLSSVGHGSDSRSLRAFGESRRRAALLLPLSVCPAVCPSGGAGWSPQLQPSGCGLGPASASIPVGR</sequence>